<keyword evidence="4 8" id="KW-0831">Ubiquinone biosynthesis</keyword>
<dbReference type="InterPro" id="IPR012762">
    <property type="entry name" value="Ubiq_biosynth_COQ9"/>
</dbReference>
<proteinExistence type="inferred from homology"/>
<sequence>MKRITVSSVVVRRSMAVVIQGECPKNVTVLSLSLTRRCSSSITNGVHNDSSSSTTNGYGTMDQFKDRLARSALKQVETHGWTKEAITAAAVEDPKVSISIAGMLTPTELVHWFMDDMNRQLRDRRNAATETAVTTRTTEDIFQDIQWRLRQVIPLVKCGQWHKGMALGLTTPLTTQKQLHQLIEIISPPHSSTEYQTALGGIFVATELHLLTDSSPEYCDTWTFLQNRLDELERNKDHPPTQFLSSLLSSRSINPIDTNIPIMASMAVASSLMEGLASLVLPTGTRSSVLPGTRPSDYQYSGSNDTSSRRSTK</sequence>
<keyword evidence="5" id="KW-0809">Transit peptide</keyword>
<name>A0A9K3PTW0_9STRA</name>
<dbReference type="GO" id="GO:0005743">
    <property type="term" value="C:mitochondrial inner membrane"/>
    <property type="evidence" value="ECO:0007669"/>
    <property type="project" value="TreeGrafter"/>
</dbReference>
<evidence type="ECO:0000256" key="4">
    <source>
        <dbReference type="ARBA" id="ARBA00022688"/>
    </source>
</evidence>
<reference evidence="12" key="1">
    <citation type="journal article" date="2021" name="Sci. Rep.">
        <title>Diploid genomic architecture of Nitzschia inconspicua, an elite biomass production diatom.</title>
        <authorList>
            <person name="Oliver A."/>
            <person name="Podell S."/>
            <person name="Pinowska A."/>
            <person name="Traller J.C."/>
            <person name="Smith S.R."/>
            <person name="McClure R."/>
            <person name="Beliaev A."/>
            <person name="Bohutskyi P."/>
            <person name="Hill E.A."/>
            <person name="Rabines A."/>
            <person name="Zheng H."/>
            <person name="Allen L.Z."/>
            <person name="Kuo A."/>
            <person name="Grigoriev I.V."/>
            <person name="Allen A.E."/>
            <person name="Hazlebeck D."/>
            <person name="Allen E.E."/>
        </authorList>
    </citation>
    <scope>NUCLEOTIDE SEQUENCE</scope>
    <source>
        <strain evidence="12">Hildebrandi</strain>
    </source>
</reference>
<keyword evidence="13" id="KW-1185">Reference proteome</keyword>
<evidence type="ECO:0000256" key="6">
    <source>
        <dbReference type="ARBA" id="ARBA00023121"/>
    </source>
</evidence>
<evidence type="ECO:0000256" key="7">
    <source>
        <dbReference type="ARBA" id="ARBA00023128"/>
    </source>
</evidence>
<dbReference type="AlphaFoldDB" id="A0A9K3PTW0"/>
<dbReference type="GO" id="GO:0008289">
    <property type="term" value="F:lipid binding"/>
    <property type="evidence" value="ECO:0007669"/>
    <property type="project" value="UniProtKB-UniRule"/>
</dbReference>
<evidence type="ECO:0000256" key="1">
    <source>
        <dbReference type="ARBA" id="ARBA00004173"/>
    </source>
</evidence>
<keyword evidence="6 8" id="KW-0446">Lipid-binding</keyword>
<gene>
    <name evidence="11" type="ORF">IV203_002716</name>
    <name evidence="12" type="ORF">IV203_034630</name>
</gene>
<evidence type="ECO:0000256" key="8">
    <source>
        <dbReference type="RuleBase" id="RU366063"/>
    </source>
</evidence>
<comment type="subcellular location">
    <subcellularLocation>
        <location evidence="1 8">Mitochondrion</location>
    </subcellularLocation>
</comment>
<evidence type="ECO:0000313" key="12">
    <source>
        <dbReference type="EMBL" id="KAG7359532.1"/>
    </source>
</evidence>
<dbReference type="Proteomes" id="UP000693970">
    <property type="component" value="Unassembled WGS sequence"/>
</dbReference>
<comment type="similarity">
    <text evidence="3 8">Belongs to the COQ9 family.</text>
</comment>
<comment type="pathway">
    <text evidence="2 8">Cofactor biosynthesis; ubiquinone biosynthesis.</text>
</comment>
<comment type="caution">
    <text evidence="12">The sequence shown here is derived from an EMBL/GenBank/DDBJ whole genome shotgun (WGS) entry which is preliminary data.</text>
</comment>
<evidence type="ECO:0000256" key="9">
    <source>
        <dbReference type="SAM" id="MobiDB-lite"/>
    </source>
</evidence>
<evidence type="ECO:0000256" key="3">
    <source>
        <dbReference type="ARBA" id="ARBA00010766"/>
    </source>
</evidence>
<dbReference type="EMBL" id="JAGRRH010000016">
    <property type="protein sequence ID" value="KAG7353361.1"/>
    <property type="molecule type" value="Genomic_DNA"/>
</dbReference>
<dbReference type="PANTHER" id="PTHR21427">
    <property type="entry name" value="UBIQUINONE BIOSYNTHESIS PROTEIN COQ9, MITOCHONDRIAL"/>
    <property type="match status" value="1"/>
</dbReference>
<dbReference type="Pfam" id="PF08511">
    <property type="entry name" value="COQ9"/>
    <property type="match status" value="1"/>
</dbReference>
<feature type="domain" description="COQ9 C-terminal" evidence="10">
    <location>
        <begin position="198"/>
        <end position="233"/>
    </location>
</feature>
<evidence type="ECO:0000313" key="13">
    <source>
        <dbReference type="Proteomes" id="UP000693970"/>
    </source>
</evidence>
<feature type="compositionally biased region" description="Polar residues" evidence="9">
    <location>
        <begin position="284"/>
        <end position="306"/>
    </location>
</feature>
<organism evidence="12 13">
    <name type="scientific">Nitzschia inconspicua</name>
    <dbReference type="NCBI Taxonomy" id="303405"/>
    <lineage>
        <taxon>Eukaryota</taxon>
        <taxon>Sar</taxon>
        <taxon>Stramenopiles</taxon>
        <taxon>Ochrophyta</taxon>
        <taxon>Bacillariophyta</taxon>
        <taxon>Bacillariophyceae</taxon>
        <taxon>Bacillariophycidae</taxon>
        <taxon>Bacillariales</taxon>
        <taxon>Bacillariaceae</taxon>
        <taxon>Nitzschia</taxon>
    </lineage>
</organism>
<accession>A0A9K3PTW0</accession>
<evidence type="ECO:0000259" key="10">
    <source>
        <dbReference type="Pfam" id="PF08511"/>
    </source>
</evidence>
<reference evidence="12" key="2">
    <citation type="submission" date="2021-04" db="EMBL/GenBank/DDBJ databases">
        <authorList>
            <person name="Podell S."/>
        </authorList>
    </citation>
    <scope>NUCLEOTIDE SEQUENCE</scope>
    <source>
        <strain evidence="12">Hildebrandi</strain>
    </source>
</reference>
<feature type="region of interest" description="Disordered" evidence="9">
    <location>
        <begin position="284"/>
        <end position="313"/>
    </location>
</feature>
<dbReference type="GO" id="GO:0006744">
    <property type="term" value="P:ubiquinone biosynthetic process"/>
    <property type="evidence" value="ECO:0007669"/>
    <property type="project" value="UniProtKB-UniRule"/>
</dbReference>
<dbReference type="PANTHER" id="PTHR21427:SF19">
    <property type="entry name" value="UBIQUINONE BIOSYNTHESIS PROTEIN COQ9, MITOCHONDRIAL"/>
    <property type="match status" value="1"/>
</dbReference>
<evidence type="ECO:0000313" key="11">
    <source>
        <dbReference type="EMBL" id="KAG7353361.1"/>
    </source>
</evidence>
<evidence type="ECO:0000256" key="5">
    <source>
        <dbReference type="ARBA" id="ARBA00022946"/>
    </source>
</evidence>
<comment type="function">
    <text evidence="8">Membrane-associated protein that warps the membrane surface to access and bind aromatic isoprenes with high specificity, including ubiquinone (CoQ) isoprene intermediates and presents them directly to Coq7, therefore facilitating the Coq7-mediated hydroxylase step. Participates in the biosynthesis of coenzyme Q, also named ubiquinone, an essential lipid-soluble electron transporter for aerobic cellular respiration.</text>
</comment>
<keyword evidence="7 8" id="KW-0496">Mitochondrion</keyword>
<dbReference type="InterPro" id="IPR013718">
    <property type="entry name" value="COQ9_C"/>
</dbReference>
<dbReference type="EMBL" id="JAGRRH010000013">
    <property type="protein sequence ID" value="KAG7359532.1"/>
    <property type="molecule type" value="Genomic_DNA"/>
</dbReference>
<dbReference type="OrthoDB" id="619536at2759"/>
<evidence type="ECO:0000256" key="2">
    <source>
        <dbReference type="ARBA" id="ARBA00004749"/>
    </source>
</evidence>
<protein>
    <recommendedName>
        <fullName evidence="8">Ubiquinone biosynthesis protein</fullName>
    </recommendedName>
</protein>